<dbReference type="HAMAP" id="MF_01368">
    <property type="entry name" value="Ribosomal_bL17"/>
    <property type="match status" value="1"/>
</dbReference>
<comment type="similarity">
    <text evidence="1 4">Belongs to the bacterial ribosomal protein bL17 family.</text>
</comment>
<dbReference type="OrthoDB" id="9809073at2"/>
<dbReference type="AlphaFoldDB" id="A0A1I3KZ05"/>
<gene>
    <name evidence="4" type="primary">rplQ</name>
    <name evidence="5" type="ORF">SAMN05421753_11283</name>
</gene>
<dbReference type="PROSITE" id="PS01167">
    <property type="entry name" value="RIBOSOMAL_L17"/>
    <property type="match status" value="1"/>
</dbReference>
<dbReference type="RefSeq" id="WP_092051840.1">
    <property type="nucleotide sequence ID" value="NZ_FOQD01000012.1"/>
</dbReference>
<organism evidence="5 6">
    <name type="scientific">Planctomicrobium piriforme</name>
    <dbReference type="NCBI Taxonomy" id="1576369"/>
    <lineage>
        <taxon>Bacteria</taxon>
        <taxon>Pseudomonadati</taxon>
        <taxon>Planctomycetota</taxon>
        <taxon>Planctomycetia</taxon>
        <taxon>Planctomycetales</taxon>
        <taxon>Planctomycetaceae</taxon>
        <taxon>Planctomicrobium</taxon>
    </lineage>
</organism>
<dbReference type="Proteomes" id="UP000199518">
    <property type="component" value="Unassembled WGS sequence"/>
</dbReference>
<proteinExistence type="inferred from homology"/>
<dbReference type="GO" id="GO:0003735">
    <property type="term" value="F:structural constituent of ribosome"/>
    <property type="evidence" value="ECO:0007669"/>
    <property type="project" value="InterPro"/>
</dbReference>
<dbReference type="Gene3D" id="3.90.1030.10">
    <property type="entry name" value="Ribosomal protein L17"/>
    <property type="match status" value="1"/>
</dbReference>
<sequence length="195" mass="21899">MRHRVKGRILGRNASHRKAMFKNMAASLIKTVRFEEGAEGAPKVAGRIITTTPKAKELRPFVEKLITLAKNALPHEENAKQFATSADKNSPEWKKWRESDQWVKWSTAKSPAVTARRRAFAALRDIEAVDILFSELAPRFADRNGGYTRILRLAKPRLGDSGERAMIEFVGEHDRVKSRRTAPVVVNDEPAAAKS</sequence>
<dbReference type="SUPFAM" id="SSF64263">
    <property type="entry name" value="Prokaryotic ribosomal protein L17"/>
    <property type="match status" value="1"/>
</dbReference>
<keyword evidence="2 4" id="KW-0689">Ribosomal protein</keyword>
<dbReference type="EMBL" id="FOQD01000012">
    <property type="protein sequence ID" value="SFI77568.1"/>
    <property type="molecule type" value="Genomic_DNA"/>
</dbReference>
<protein>
    <recommendedName>
        <fullName evidence="4">Large ribosomal subunit protein bL17</fullName>
    </recommendedName>
</protein>
<keyword evidence="6" id="KW-1185">Reference proteome</keyword>
<dbReference type="InterPro" id="IPR000456">
    <property type="entry name" value="Ribosomal_bL17"/>
</dbReference>
<evidence type="ECO:0000256" key="4">
    <source>
        <dbReference type="HAMAP-Rule" id="MF_01368"/>
    </source>
</evidence>
<dbReference type="InterPro" id="IPR036373">
    <property type="entry name" value="Ribosomal_bL17_sf"/>
</dbReference>
<evidence type="ECO:0000313" key="5">
    <source>
        <dbReference type="EMBL" id="SFI77568.1"/>
    </source>
</evidence>
<comment type="subunit">
    <text evidence="4">Part of the 50S ribosomal subunit. Contacts protein L32.</text>
</comment>
<accession>A0A1I3KZ05</accession>
<keyword evidence="3 4" id="KW-0687">Ribonucleoprotein</keyword>
<evidence type="ECO:0000256" key="1">
    <source>
        <dbReference type="ARBA" id="ARBA00008777"/>
    </source>
</evidence>
<dbReference type="InterPro" id="IPR047859">
    <property type="entry name" value="Ribosomal_bL17_CS"/>
</dbReference>
<dbReference type="Pfam" id="PF01196">
    <property type="entry name" value="Ribosomal_L17"/>
    <property type="match status" value="1"/>
</dbReference>
<dbReference type="PANTHER" id="PTHR14413:SF16">
    <property type="entry name" value="LARGE RIBOSOMAL SUBUNIT PROTEIN BL17M"/>
    <property type="match status" value="1"/>
</dbReference>
<evidence type="ECO:0000256" key="3">
    <source>
        <dbReference type="ARBA" id="ARBA00023274"/>
    </source>
</evidence>
<dbReference type="GO" id="GO:0006412">
    <property type="term" value="P:translation"/>
    <property type="evidence" value="ECO:0007669"/>
    <property type="project" value="UniProtKB-UniRule"/>
</dbReference>
<evidence type="ECO:0000313" key="6">
    <source>
        <dbReference type="Proteomes" id="UP000199518"/>
    </source>
</evidence>
<dbReference type="GO" id="GO:0022625">
    <property type="term" value="C:cytosolic large ribosomal subunit"/>
    <property type="evidence" value="ECO:0007669"/>
    <property type="project" value="TreeGrafter"/>
</dbReference>
<name>A0A1I3KZ05_9PLAN</name>
<dbReference type="STRING" id="1576369.SAMN05421753_11283"/>
<evidence type="ECO:0000256" key="2">
    <source>
        <dbReference type="ARBA" id="ARBA00022980"/>
    </source>
</evidence>
<dbReference type="PANTHER" id="PTHR14413">
    <property type="entry name" value="RIBOSOMAL PROTEIN L17"/>
    <property type="match status" value="1"/>
</dbReference>
<reference evidence="6" key="1">
    <citation type="submission" date="2016-10" db="EMBL/GenBank/DDBJ databases">
        <authorList>
            <person name="Varghese N."/>
            <person name="Submissions S."/>
        </authorList>
    </citation>
    <scope>NUCLEOTIDE SEQUENCE [LARGE SCALE GENOMIC DNA]</scope>
    <source>
        <strain evidence="6">DSM 26348</strain>
    </source>
</reference>